<feature type="transmembrane region" description="Helical" evidence="1">
    <location>
        <begin position="12"/>
        <end position="37"/>
    </location>
</feature>
<dbReference type="EMBL" id="JAROCA020000001">
    <property type="protein sequence ID" value="MDY0404140.1"/>
    <property type="molecule type" value="Genomic_DNA"/>
</dbReference>
<feature type="transmembrane region" description="Helical" evidence="1">
    <location>
        <begin position="102"/>
        <end position="123"/>
    </location>
</feature>
<gene>
    <name evidence="2" type="ORF">P5G51_000805</name>
</gene>
<sequence length="315" mass="35356">MMNQTKRLTDGAIMVVLYLVLLVVSFFIPYLVIVAYFVLPLPFIIYAYRYDWKPAVIMLLAAAIIASLFATVFSLPTTVIAGIGGIMIGAAMHRNTPGFETLARGTVGVVVGLLFAYLFAQFVTGIDFSEKFDQLLDESITNSQHVMGQLGMDKGMDQQFEMLRKQFEAFKLLIPSMMVIMSLLIAWISQLLGYKVINRLEHKQFHFPPFRSMQFPVAIVWIYFFALVISLFGPSQQSLLFSGVQNVLFLAGTLMMLQGLSFVFFYAHAKHITKAMPIIVIVLLLIIPTILLPLVRILGIIDIGFGLRNIIAKKK</sequence>
<dbReference type="Pfam" id="PF09991">
    <property type="entry name" value="DUF2232"/>
    <property type="match status" value="1"/>
</dbReference>
<feature type="transmembrane region" description="Helical" evidence="1">
    <location>
        <begin position="247"/>
        <end position="266"/>
    </location>
</feature>
<evidence type="ECO:0000256" key="1">
    <source>
        <dbReference type="SAM" id="Phobius"/>
    </source>
</evidence>
<dbReference type="Proteomes" id="UP001228376">
    <property type="component" value="Unassembled WGS sequence"/>
</dbReference>
<keyword evidence="1" id="KW-0812">Transmembrane</keyword>
<evidence type="ECO:0000313" key="2">
    <source>
        <dbReference type="EMBL" id="MDY0404140.1"/>
    </source>
</evidence>
<feature type="transmembrane region" description="Helical" evidence="1">
    <location>
        <begin position="57"/>
        <end position="90"/>
    </location>
</feature>
<keyword evidence="1" id="KW-0472">Membrane</keyword>
<dbReference type="PANTHER" id="PTHR41324:SF1">
    <property type="entry name" value="DUF2232 DOMAIN-CONTAINING PROTEIN"/>
    <property type="match status" value="1"/>
</dbReference>
<comment type="caution">
    <text evidence="2">The sequence shown here is derived from an EMBL/GenBank/DDBJ whole genome shotgun (WGS) entry which is preliminary data.</text>
</comment>
<feature type="transmembrane region" description="Helical" evidence="1">
    <location>
        <begin position="172"/>
        <end position="194"/>
    </location>
</feature>
<dbReference type="InterPro" id="IPR018710">
    <property type="entry name" value="DUF2232"/>
</dbReference>
<feature type="transmembrane region" description="Helical" evidence="1">
    <location>
        <begin position="278"/>
        <end position="301"/>
    </location>
</feature>
<keyword evidence="1" id="KW-1133">Transmembrane helix</keyword>
<evidence type="ECO:0000313" key="3">
    <source>
        <dbReference type="Proteomes" id="UP001228376"/>
    </source>
</evidence>
<reference evidence="2 3" key="1">
    <citation type="submission" date="2023-10" db="EMBL/GenBank/DDBJ databases">
        <title>179-bfca-hs.</title>
        <authorList>
            <person name="Miliotis G."/>
            <person name="Sengupta P."/>
            <person name="Hameed A."/>
            <person name="Chuvochina M."/>
            <person name="Mcdonagh F."/>
            <person name="Simpson A.C."/>
            <person name="Singh N.K."/>
            <person name="Rekha P.D."/>
            <person name="Raman K."/>
            <person name="Hugenholtz P."/>
            <person name="Venkateswaran K."/>
        </authorList>
    </citation>
    <scope>NUCLEOTIDE SEQUENCE [LARGE SCALE GENOMIC DNA]</scope>
    <source>
        <strain evidence="2 3">179-BFC-A-HS</strain>
    </source>
</reference>
<keyword evidence="3" id="KW-1185">Reference proteome</keyword>
<accession>A0ABU5CF45</accession>
<protein>
    <submittedName>
        <fullName evidence="2">YybS family protein</fullName>
    </submittedName>
</protein>
<dbReference type="PANTHER" id="PTHR41324">
    <property type="entry name" value="MEMBRANE PROTEIN-RELATED"/>
    <property type="match status" value="1"/>
</dbReference>
<dbReference type="RefSeq" id="WP_306066648.1">
    <property type="nucleotide sequence ID" value="NZ_JAROCA020000001.1"/>
</dbReference>
<feature type="transmembrane region" description="Helical" evidence="1">
    <location>
        <begin position="215"/>
        <end position="235"/>
    </location>
</feature>
<organism evidence="2 3">
    <name type="scientific">Tigheibacillus jepli</name>
    <dbReference type="NCBI Taxonomy" id="3035914"/>
    <lineage>
        <taxon>Bacteria</taxon>
        <taxon>Bacillati</taxon>
        <taxon>Bacillota</taxon>
        <taxon>Bacilli</taxon>
        <taxon>Bacillales</taxon>
        <taxon>Bacillaceae</taxon>
        <taxon>Tigheibacillus</taxon>
    </lineage>
</organism>
<proteinExistence type="predicted"/>
<name>A0ABU5CF45_9BACI</name>